<proteinExistence type="predicted"/>
<dbReference type="AlphaFoldDB" id="A0A7Y6BTR9"/>
<feature type="transmembrane region" description="Helical" evidence="1">
    <location>
        <begin position="45"/>
        <end position="67"/>
    </location>
</feature>
<dbReference type="Proteomes" id="UP000526125">
    <property type="component" value="Unassembled WGS sequence"/>
</dbReference>
<feature type="transmembrane region" description="Helical" evidence="1">
    <location>
        <begin position="108"/>
        <end position="128"/>
    </location>
</feature>
<dbReference type="RefSeq" id="WP_175394548.1">
    <property type="nucleotide sequence ID" value="NZ_JABMCB010000154.1"/>
</dbReference>
<accession>A0A7Y6BTR9</accession>
<organism evidence="2 3">
    <name type="scientific">Paenibacillus xylanilyticus</name>
    <dbReference type="NCBI Taxonomy" id="248903"/>
    <lineage>
        <taxon>Bacteria</taxon>
        <taxon>Bacillati</taxon>
        <taxon>Bacillota</taxon>
        <taxon>Bacilli</taxon>
        <taxon>Bacillales</taxon>
        <taxon>Paenibacillaceae</taxon>
        <taxon>Paenibacillus</taxon>
    </lineage>
</organism>
<evidence type="ECO:0000256" key="1">
    <source>
        <dbReference type="SAM" id="Phobius"/>
    </source>
</evidence>
<dbReference type="EMBL" id="JABMCB010000154">
    <property type="protein sequence ID" value="NUU74646.1"/>
    <property type="molecule type" value="Genomic_DNA"/>
</dbReference>
<keyword evidence="3" id="KW-1185">Reference proteome</keyword>
<comment type="caution">
    <text evidence="2">The sequence shown here is derived from an EMBL/GenBank/DDBJ whole genome shotgun (WGS) entry which is preliminary data.</text>
</comment>
<evidence type="ECO:0000313" key="2">
    <source>
        <dbReference type="EMBL" id="NUU74646.1"/>
    </source>
</evidence>
<reference evidence="2 3" key="1">
    <citation type="submission" date="2020-05" db="EMBL/GenBank/DDBJ databases">
        <title>Genome Sequencing of Type Strains.</title>
        <authorList>
            <person name="Lemaire J.F."/>
            <person name="Inderbitzin P."/>
            <person name="Gregorio O.A."/>
            <person name="Collins S.B."/>
            <person name="Wespe N."/>
            <person name="Knight-Connoni V."/>
        </authorList>
    </citation>
    <scope>NUCLEOTIDE SEQUENCE [LARGE SCALE GENOMIC DNA]</scope>
    <source>
        <strain evidence="2 3">LMG 21957</strain>
    </source>
</reference>
<keyword evidence="1" id="KW-1133">Transmembrane helix</keyword>
<keyword evidence="1" id="KW-0472">Membrane</keyword>
<gene>
    <name evidence="2" type="ORF">HP552_05250</name>
</gene>
<sequence>MNTITKYTLAAIGTILAYVVGAWLYQKGSQVFFNQTIHESEYRGIVITSFFLYIIIMAPAVFFGGYLINQSSLNNAFKWIFTVIISLVVGLIFPFLASGGQLSSPEGQLLLCFFIPPAFIIGIIYKLLFFKRTLQTQ</sequence>
<feature type="transmembrane region" description="Helical" evidence="1">
    <location>
        <begin position="7"/>
        <end position="25"/>
    </location>
</feature>
<evidence type="ECO:0000313" key="3">
    <source>
        <dbReference type="Proteomes" id="UP000526125"/>
    </source>
</evidence>
<keyword evidence="1" id="KW-0812">Transmembrane</keyword>
<protein>
    <submittedName>
        <fullName evidence="2">Uncharacterized protein</fullName>
    </submittedName>
</protein>
<name>A0A7Y6BTR9_9BACL</name>
<feature type="transmembrane region" description="Helical" evidence="1">
    <location>
        <begin position="79"/>
        <end position="96"/>
    </location>
</feature>